<keyword evidence="1" id="KW-1133">Transmembrane helix</keyword>
<name>A0A183F6K6_HELPZ</name>
<protein>
    <submittedName>
        <fullName evidence="3">XK-related protein</fullName>
    </submittedName>
</protein>
<keyword evidence="2" id="KW-1185">Reference proteome</keyword>
<dbReference type="AlphaFoldDB" id="A0A183F6K6"/>
<keyword evidence="1" id="KW-0812">Transmembrane</keyword>
<organism evidence="2 3">
    <name type="scientific">Heligmosomoides polygyrus</name>
    <name type="common">Parasitic roundworm</name>
    <dbReference type="NCBI Taxonomy" id="6339"/>
    <lineage>
        <taxon>Eukaryota</taxon>
        <taxon>Metazoa</taxon>
        <taxon>Ecdysozoa</taxon>
        <taxon>Nematoda</taxon>
        <taxon>Chromadorea</taxon>
        <taxon>Rhabditida</taxon>
        <taxon>Rhabditina</taxon>
        <taxon>Rhabditomorpha</taxon>
        <taxon>Strongyloidea</taxon>
        <taxon>Heligmosomidae</taxon>
        <taxon>Heligmosomoides</taxon>
    </lineage>
</organism>
<evidence type="ECO:0000313" key="3">
    <source>
        <dbReference type="WBParaSite" id="HPBE_0000179801-mRNA-1"/>
    </source>
</evidence>
<feature type="transmembrane region" description="Helical" evidence="1">
    <location>
        <begin position="7"/>
        <end position="27"/>
    </location>
</feature>
<evidence type="ECO:0000313" key="2">
    <source>
        <dbReference type="Proteomes" id="UP000050761"/>
    </source>
</evidence>
<proteinExistence type="predicted"/>
<reference evidence="3" key="1">
    <citation type="submission" date="2019-09" db="UniProtKB">
        <authorList>
            <consortium name="WormBaseParasite"/>
        </authorList>
    </citation>
    <scope>IDENTIFICATION</scope>
</reference>
<sequence length="79" mass="8963">LVRAHYLFCYVSLVVNVVFFVFSVWALSSPGPFKWTATNCILVFCFAMQIPLQIWALSVVRSCQDFFALIHVFVALAEA</sequence>
<dbReference type="Proteomes" id="UP000050761">
    <property type="component" value="Unassembled WGS sequence"/>
</dbReference>
<keyword evidence="1" id="KW-0472">Membrane</keyword>
<evidence type="ECO:0000256" key="1">
    <source>
        <dbReference type="SAM" id="Phobius"/>
    </source>
</evidence>
<feature type="transmembrane region" description="Helical" evidence="1">
    <location>
        <begin position="33"/>
        <end position="52"/>
    </location>
</feature>
<dbReference type="WBParaSite" id="HPBE_0000179801-mRNA-1">
    <property type="protein sequence ID" value="HPBE_0000179801-mRNA-1"/>
    <property type="gene ID" value="HPBE_0000179801"/>
</dbReference>
<accession>A0A183F6K6</accession>